<evidence type="ECO:0000256" key="5">
    <source>
        <dbReference type="SAM" id="Phobius"/>
    </source>
</evidence>
<dbReference type="AlphaFoldDB" id="A0A5N5SM76"/>
<feature type="transmembrane region" description="Helical" evidence="5">
    <location>
        <begin position="89"/>
        <end position="109"/>
    </location>
</feature>
<feature type="transmembrane region" description="Helical" evidence="5">
    <location>
        <begin position="56"/>
        <end position="74"/>
    </location>
</feature>
<feature type="transmembrane region" description="Helical" evidence="5">
    <location>
        <begin position="121"/>
        <end position="142"/>
    </location>
</feature>
<evidence type="ECO:0000256" key="3">
    <source>
        <dbReference type="ARBA" id="ARBA00022989"/>
    </source>
</evidence>
<dbReference type="PANTHER" id="PTHR19282">
    <property type="entry name" value="TETRASPANIN"/>
    <property type="match status" value="1"/>
</dbReference>
<dbReference type="Pfam" id="PF00335">
    <property type="entry name" value="Tetraspanin"/>
    <property type="match status" value="1"/>
</dbReference>
<sequence>TLAFVFLCRNSFMKWEDEEPTKYAYHGGIFVIDRKGTIFLVTRIKIGKLVDSSHKLHAGGLVLIIVGGIAQGFFKEYIQFFDNEFKTPAMGLIILGAIILVVSFFGCCGARKQNVCMLNTFSFFLGLLLVMEIIAAITIAAYKSDLENEVARNMNTTMFKYGPNDTLATNAWDDLQETYKCCGTYNYTNWKDTDFSKDHQNGVPDSCCKEIKEGCGNGPLTTNPENIYTSGCFESLKASAKHNLGIIIGAAVAIAIVQVAWTGQEKWSPAIYTFRYTCADEEVELYDVSFPIVGIFHSSAAFLLNLCNRIWISDSFSKVS</sequence>
<reference evidence="6 7" key="1">
    <citation type="journal article" date="2019" name="PLoS Biol.">
        <title>Sex chromosomes control vertical transmission of feminizing Wolbachia symbionts in an isopod.</title>
        <authorList>
            <person name="Becking T."/>
            <person name="Chebbi M.A."/>
            <person name="Giraud I."/>
            <person name="Moumen B."/>
            <person name="Laverre T."/>
            <person name="Caubet Y."/>
            <person name="Peccoud J."/>
            <person name="Gilbert C."/>
            <person name="Cordaux R."/>
        </authorList>
    </citation>
    <scope>NUCLEOTIDE SEQUENCE [LARGE SCALE GENOMIC DNA]</scope>
    <source>
        <strain evidence="6">ANa2</strain>
        <tissue evidence="6">Whole body excluding digestive tract and cuticle</tissue>
    </source>
</reference>
<dbReference type="InterPro" id="IPR008952">
    <property type="entry name" value="Tetraspanin_EC2_sf"/>
</dbReference>
<feature type="non-terminal residue" evidence="6">
    <location>
        <position position="1"/>
    </location>
</feature>
<dbReference type="Gene3D" id="1.10.1450.10">
    <property type="entry name" value="Tetraspanin"/>
    <property type="match status" value="1"/>
</dbReference>
<keyword evidence="7" id="KW-1185">Reference proteome</keyword>
<name>A0A5N5SM76_9CRUS</name>
<dbReference type="GO" id="GO:0005886">
    <property type="term" value="C:plasma membrane"/>
    <property type="evidence" value="ECO:0007669"/>
    <property type="project" value="TreeGrafter"/>
</dbReference>
<dbReference type="InterPro" id="IPR018499">
    <property type="entry name" value="Tetraspanin/Peripherin"/>
</dbReference>
<keyword evidence="2 5" id="KW-0812">Transmembrane</keyword>
<dbReference type="OrthoDB" id="10033535at2759"/>
<comment type="caution">
    <text evidence="6">The sequence shown here is derived from an EMBL/GenBank/DDBJ whole genome shotgun (WGS) entry which is preliminary data.</text>
</comment>
<evidence type="ECO:0000256" key="2">
    <source>
        <dbReference type="ARBA" id="ARBA00022692"/>
    </source>
</evidence>
<protein>
    <submittedName>
        <fullName evidence="6">CD63 antigen</fullName>
    </submittedName>
</protein>
<gene>
    <name evidence="6" type="ORF">Anas_11270</name>
</gene>
<dbReference type="PRINTS" id="PR00259">
    <property type="entry name" value="TMFOUR"/>
</dbReference>
<accession>A0A5N5SM76</accession>
<keyword evidence="4 5" id="KW-0472">Membrane</keyword>
<organism evidence="6 7">
    <name type="scientific">Armadillidium nasatum</name>
    <dbReference type="NCBI Taxonomy" id="96803"/>
    <lineage>
        <taxon>Eukaryota</taxon>
        <taxon>Metazoa</taxon>
        <taxon>Ecdysozoa</taxon>
        <taxon>Arthropoda</taxon>
        <taxon>Crustacea</taxon>
        <taxon>Multicrustacea</taxon>
        <taxon>Malacostraca</taxon>
        <taxon>Eumalacostraca</taxon>
        <taxon>Peracarida</taxon>
        <taxon>Isopoda</taxon>
        <taxon>Oniscidea</taxon>
        <taxon>Crinocheta</taxon>
        <taxon>Armadillidiidae</taxon>
        <taxon>Armadillidium</taxon>
    </lineage>
</organism>
<dbReference type="SUPFAM" id="SSF48652">
    <property type="entry name" value="Tetraspanin"/>
    <property type="match status" value="1"/>
</dbReference>
<evidence type="ECO:0000313" key="6">
    <source>
        <dbReference type="EMBL" id="KAB7495106.1"/>
    </source>
</evidence>
<evidence type="ECO:0000256" key="1">
    <source>
        <dbReference type="ARBA" id="ARBA00004141"/>
    </source>
</evidence>
<evidence type="ECO:0000313" key="7">
    <source>
        <dbReference type="Proteomes" id="UP000326759"/>
    </source>
</evidence>
<dbReference type="Proteomes" id="UP000326759">
    <property type="component" value="Unassembled WGS sequence"/>
</dbReference>
<proteinExistence type="predicted"/>
<evidence type="ECO:0000256" key="4">
    <source>
        <dbReference type="ARBA" id="ARBA00023136"/>
    </source>
</evidence>
<dbReference type="PANTHER" id="PTHR19282:SF456">
    <property type="entry name" value="CD63 MOLECULE"/>
    <property type="match status" value="1"/>
</dbReference>
<keyword evidence="3 5" id="KW-1133">Transmembrane helix</keyword>
<dbReference type="EMBL" id="SEYY01023084">
    <property type="protein sequence ID" value="KAB7495106.1"/>
    <property type="molecule type" value="Genomic_DNA"/>
</dbReference>
<comment type="subcellular location">
    <subcellularLocation>
        <location evidence="1">Membrane</location>
        <topology evidence="1">Multi-pass membrane protein</topology>
    </subcellularLocation>
</comment>